<dbReference type="AlphaFoldDB" id="A0A2U3KFH2"/>
<feature type="transmembrane region" description="Helical" evidence="7">
    <location>
        <begin position="235"/>
        <end position="256"/>
    </location>
</feature>
<evidence type="ECO:0000256" key="3">
    <source>
        <dbReference type="ARBA" id="ARBA00022692"/>
    </source>
</evidence>
<dbReference type="PROSITE" id="PS50283">
    <property type="entry name" value="NA_SOLUT_SYMP_3"/>
    <property type="match status" value="1"/>
</dbReference>
<keyword evidence="4 7" id="KW-1133">Transmembrane helix</keyword>
<dbReference type="Pfam" id="PF00474">
    <property type="entry name" value="SSF"/>
    <property type="match status" value="1"/>
</dbReference>
<dbReference type="Gene3D" id="1.20.1730.10">
    <property type="entry name" value="Sodium/glucose cotransporter"/>
    <property type="match status" value="1"/>
</dbReference>
<comment type="similarity">
    <text evidence="2 6">Belongs to the sodium:solute symporter (SSF) (TC 2.A.21) family.</text>
</comment>
<feature type="transmembrane region" description="Helical" evidence="7">
    <location>
        <begin position="277"/>
        <end position="301"/>
    </location>
</feature>
<keyword evidence="3 7" id="KW-0812">Transmembrane</keyword>
<feature type="transmembrane region" description="Helical" evidence="7">
    <location>
        <begin position="459"/>
        <end position="481"/>
    </location>
</feature>
<keyword evidence="5 7" id="KW-0472">Membrane</keyword>
<evidence type="ECO:0000256" key="5">
    <source>
        <dbReference type="ARBA" id="ARBA00023136"/>
    </source>
</evidence>
<gene>
    <name evidence="8" type="ORF">SBA1_20110</name>
</gene>
<evidence type="ECO:0000256" key="1">
    <source>
        <dbReference type="ARBA" id="ARBA00004141"/>
    </source>
</evidence>
<dbReference type="GO" id="GO:0005886">
    <property type="term" value="C:plasma membrane"/>
    <property type="evidence" value="ECO:0007669"/>
    <property type="project" value="TreeGrafter"/>
</dbReference>
<dbReference type="PANTHER" id="PTHR11819">
    <property type="entry name" value="SOLUTE CARRIER FAMILY 5"/>
    <property type="match status" value="1"/>
</dbReference>
<dbReference type="PANTHER" id="PTHR11819:SF195">
    <property type="entry name" value="SODIUM_GLUCOSE COTRANSPORTER 4"/>
    <property type="match status" value="1"/>
</dbReference>
<dbReference type="EMBL" id="OMOD01000111">
    <property type="protein sequence ID" value="SPF38409.1"/>
    <property type="molecule type" value="Genomic_DNA"/>
</dbReference>
<dbReference type="Proteomes" id="UP000238701">
    <property type="component" value="Unassembled WGS sequence"/>
</dbReference>
<comment type="subcellular location">
    <subcellularLocation>
        <location evidence="1">Membrane</location>
        <topology evidence="1">Multi-pass membrane protein</topology>
    </subcellularLocation>
</comment>
<dbReference type="OrthoDB" id="9764416at2"/>
<feature type="transmembrane region" description="Helical" evidence="7">
    <location>
        <begin position="44"/>
        <end position="66"/>
    </location>
</feature>
<evidence type="ECO:0000256" key="7">
    <source>
        <dbReference type="SAM" id="Phobius"/>
    </source>
</evidence>
<feature type="transmembrane region" description="Helical" evidence="7">
    <location>
        <begin position="321"/>
        <end position="348"/>
    </location>
</feature>
<feature type="transmembrane region" description="Helical" evidence="7">
    <location>
        <begin position="181"/>
        <end position="199"/>
    </location>
</feature>
<evidence type="ECO:0000256" key="4">
    <source>
        <dbReference type="ARBA" id="ARBA00022989"/>
    </source>
</evidence>
<name>A0A2U3KFH2_9BACT</name>
<feature type="transmembrane region" description="Helical" evidence="7">
    <location>
        <begin position="149"/>
        <end position="169"/>
    </location>
</feature>
<protein>
    <submittedName>
        <fullName evidence="8">Putative SSS sodium solute transporter superfamily</fullName>
    </submittedName>
</protein>
<evidence type="ECO:0000256" key="2">
    <source>
        <dbReference type="ARBA" id="ARBA00006434"/>
    </source>
</evidence>
<reference evidence="9" key="1">
    <citation type="submission" date="2018-02" db="EMBL/GenBank/DDBJ databases">
        <authorList>
            <person name="Hausmann B."/>
        </authorList>
    </citation>
    <scope>NUCLEOTIDE SEQUENCE [LARGE SCALE GENOMIC DNA]</scope>
    <source>
        <strain evidence="9">Peat soil MAG SbA1</strain>
    </source>
</reference>
<evidence type="ECO:0000313" key="9">
    <source>
        <dbReference type="Proteomes" id="UP000238701"/>
    </source>
</evidence>
<organism evidence="8 9">
    <name type="scientific">Candidatus Sulfotelmatobacter kueseliae</name>
    <dbReference type="NCBI Taxonomy" id="2042962"/>
    <lineage>
        <taxon>Bacteria</taxon>
        <taxon>Pseudomonadati</taxon>
        <taxon>Acidobacteriota</taxon>
        <taxon>Terriglobia</taxon>
        <taxon>Terriglobales</taxon>
        <taxon>Candidatus Korobacteraceae</taxon>
        <taxon>Candidatus Sulfotelmatobacter</taxon>
    </lineage>
</organism>
<evidence type="ECO:0000313" key="8">
    <source>
        <dbReference type="EMBL" id="SPF38409.1"/>
    </source>
</evidence>
<feature type="transmembrane region" description="Helical" evidence="7">
    <location>
        <begin position="369"/>
        <end position="390"/>
    </location>
</feature>
<dbReference type="GO" id="GO:0005412">
    <property type="term" value="F:D-glucose:sodium symporter activity"/>
    <property type="evidence" value="ECO:0007669"/>
    <property type="project" value="TreeGrafter"/>
</dbReference>
<feature type="transmembrane region" description="Helical" evidence="7">
    <location>
        <begin position="502"/>
        <end position="524"/>
    </location>
</feature>
<evidence type="ECO:0000256" key="6">
    <source>
        <dbReference type="RuleBase" id="RU362091"/>
    </source>
</evidence>
<feature type="transmembrane region" description="Helical" evidence="7">
    <location>
        <begin position="6"/>
        <end position="24"/>
    </location>
</feature>
<feature type="transmembrane region" description="Helical" evidence="7">
    <location>
        <begin position="120"/>
        <end position="143"/>
    </location>
</feature>
<dbReference type="InterPro" id="IPR038377">
    <property type="entry name" value="Na/Glc_symporter_sf"/>
</dbReference>
<feature type="transmembrane region" description="Helical" evidence="7">
    <location>
        <begin position="402"/>
        <end position="420"/>
    </location>
</feature>
<sequence>MVWNPFHIALAVVYIASLLLVGVLTGRRRRDSNQFLNATGAFPLWVCIAAAIAANCGSLDVIAMMALGAQYGMLACHFYWIGAIPALVVLVFWLLPAYARERFPTVLDFISRYYGPETRAAVALGMAAMMLLLAGVCLCATAQVATSFLGWNFLSGVLLTAALVLFYTWMGGLRATVYNELLHFAVVLAAILPLGYFVVRDFGGVRSLISSIPSAKFHVWQTLPWISPHAVMDRFGVILGLGLVLSFGYWSTDFVLMQRALAVRRAEDVQYVPLALAAAKLIFAMLIVVPGVIAPLVLHLGTAPNWNATLPAMMLHYYNPWWVVIGITGLAASLVSTFANNVSGFSAAWMQGVYRPWIYSRGSESHYLWMGRIANAAAVLLSIGGAHVALEYHSLMEYMQMIFAAFNGPVFALVALAALAPRRAAGGGVAGFVLGLASAVLHQALVHAGVLRYGSLMTANFYAAVLSFGVAAVSTLIAARVNRRKRKEPGLISEPVRLSGHFSAPIALAALAILLVGIACNAIFR</sequence>
<feature type="transmembrane region" description="Helical" evidence="7">
    <location>
        <begin position="78"/>
        <end position="99"/>
    </location>
</feature>
<dbReference type="InterPro" id="IPR001734">
    <property type="entry name" value="Na/solute_symporter"/>
</dbReference>
<proteinExistence type="inferred from homology"/>
<feature type="transmembrane region" description="Helical" evidence="7">
    <location>
        <begin position="432"/>
        <end position="453"/>
    </location>
</feature>
<accession>A0A2U3KFH2</accession>